<proteinExistence type="predicted"/>
<dbReference type="SUPFAM" id="SSF53187">
    <property type="entry name" value="Zn-dependent exopeptidases"/>
    <property type="match status" value="1"/>
</dbReference>
<reference evidence="5 6" key="1">
    <citation type="submission" date="2019-11" db="EMBL/GenBank/DDBJ databases">
        <title>Comparative genomics of hydrocarbon-degrading Desulfosarcina strains.</title>
        <authorList>
            <person name="Watanabe M."/>
            <person name="Kojima H."/>
            <person name="Fukui M."/>
        </authorList>
    </citation>
    <scope>NUCLEOTIDE SEQUENCE [LARGE SCALE GENOMIC DNA]</scope>
    <source>
        <strain evidence="5 6">PL12</strain>
    </source>
</reference>
<gene>
    <name evidence="5" type="ORF">DSCA_49150</name>
</gene>
<accession>A0A5K7YRM4</accession>
<dbReference type="GO" id="GO:0030288">
    <property type="term" value="C:outer membrane-bounded periplasmic space"/>
    <property type="evidence" value="ECO:0007669"/>
    <property type="project" value="TreeGrafter"/>
</dbReference>
<dbReference type="EMBL" id="AP021874">
    <property type="protein sequence ID" value="BBO70985.1"/>
    <property type="molecule type" value="Genomic_DNA"/>
</dbReference>
<dbReference type="OrthoDB" id="9806267at2"/>
<evidence type="ECO:0000256" key="1">
    <source>
        <dbReference type="ARBA" id="ARBA00001561"/>
    </source>
</evidence>
<sequence length="249" mass="26335">MPTVKPPSFFRSRVFVLLTGICVSLAGTFFLPARPAPAATIVLDPGHGGNDSGAGNHGEFTEKRFTLTLAQQVAGRLAARHRVALTRTADVTTAPEDRAAVANHLKADLMISLHLAVAPYCGDRTAAVYFHNDERLTIPPELTIPGTTNAPGTDRPAWATLQTRHRHQSQHLAATLKQALIDTGAADTVTVSGAPLVALMGADLPAVLLEVGCVHPAVALTSQQFNQQLNDIAEPIAAAIETAVKELLR</sequence>
<keyword evidence="6" id="KW-1185">Reference proteome</keyword>
<dbReference type="Gene3D" id="3.40.630.40">
    <property type="entry name" value="Zn-dependent exopeptidases"/>
    <property type="match status" value="1"/>
</dbReference>
<dbReference type="AlphaFoldDB" id="A0A5K7YRM4"/>
<evidence type="ECO:0000313" key="5">
    <source>
        <dbReference type="EMBL" id="BBO70985.1"/>
    </source>
</evidence>
<dbReference type="GO" id="GO:0009253">
    <property type="term" value="P:peptidoglycan catabolic process"/>
    <property type="evidence" value="ECO:0007669"/>
    <property type="project" value="InterPro"/>
</dbReference>
<name>A0A5K7YRM4_9BACT</name>
<dbReference type="CDD" id="cd02696">
    <property type="entry name" value="MurNAc-LAA"/>
    <property type="match status" value="1"/>
</dbReference>
<evidence type="ECO:0000313" key="6">
    <source>
        <dbReference type="Proteomes" id="UP000427906"/>
    </source>
</evidence>
<evidence type="ECO:0000256" key="3">
    <source>
        <dbReference type="ARBA" id="ARBA00022801"/>
    </source>
</evidence>
<organism evidence="5 6">
    <name type="scientific">Desulfosarcina alkanivorans</name>
    <dbReference type="NCBI Taxonomy" id="571177"/>
    <lineage>
        <taxon>Bacteria</taxon>
        <taxon>Pseudomonadati</taxon>
        <taxon>Thermodesulfobacteriota</taxon>
        <taxon>Desulfobacteria</taxon>
        <taxon>Desulfobacterales</taxon>
        <taxon>Desulfosarcinaceae</taxon>
        <taxon>Desulfosarcina</taxon>
    </lineage>
</organism>
<keyword evidence="3" id="KW-0378">Hydrolase</keyword>
<feature type="domain" description="MurNAc-LAA" evidence="4">
    <location>
        <begin position="41"/>
        <end position="241"/>
    </location>
</feature>
<dbReference type="InterPro" id="IPR002508">
    <property type="entry name" value="MurNAc-LAA_cat"/>
</dbReference>
<comment type="catalytic activity">
    <reaction evidence="1">
        <text>Hydrolyzes the link between N-acetylmuramoyl residues and L-amino acid residues in certain cell-wall glycopeptides.</text>
        <dbReference type="EC" id="3.5.1.28"/>
    </reaction>
</comment>
<dbReference type="GO" id="GO:0008745">
    <property type="term" value="F:N-acetylmuramoyl-L-alanine amidase activity"/>
    <property type="evidence" value="ECO:0007669"/>
    <property type="project" value="UniProtKB-EC"/>
</dbReference>
<dbReference type="Pfam" id="PF01520">
    <property type="entry name" value="Amidase_3"/>
    <property type="match status" value="1"/>
</dbReference>
<dbReference type="KEGG" id="dalk:DSCA_49150"/>
<evidence type="ECO:0000259" key="4">
    <source>
        <dbReference type="Pfam" id="PF01520"/>
    </source>
</evidence>
<dbReference type="Proteomes" id="UP000427906">
    <property type="component" value="Chromosome"/>
</dbReference>
<dbReference type="PANTHER" id="PTHR30404:SF0">
    <property type="entry name" value="N-ACETYLMURAMOYL-L-ALANINE AMIDASE AMIC"/>
    <property type="match status" value="1"/>
</dbReference>
<evidence type="ECO:0000256" key="2">
    <source>
        <dbReference type="ARBA" id="ARBA00011901"/>
    </source>
</evidence>
<dbReference type="InterPro" id="IPR050695">
    <property type="entry name" value="N-acetylmuramoyl_amidase_3"/>
</dbReference>
<dbReference type="EC" id="3.5.1.28" evidence="2"/>
<protein>
    <recommendedName>
        <fullName evidence="2">N-acetylmuramoyl-L-alanine amidase</fullName>
        <ecNumber evidence="2">3.5.1.28</ecNumber>
    </recommendedName>
</protein>
<dbReference type="PANTHER" id="PTHR30404">
    <property type="entry name" value="N-ACETYLMURAMOYL-L-ALANINE AMIDASE"/>
    <property type="match status" value="1"/>
</dbReference>
<dbReference type="RefSeq" id="WP_155318883.1">
    <property type="nucleotide sequence ID" value="NZ_AP021874.1"/>
</dbReference>